<dbReference type="Proteomes" id="UP000784294">
    <property type="component" value="Unassembled WGS sequence"/>
</dbReference>
<feature type="compositionally biased region" description="Low complexity" evidence="1">
    <location>
        <begin position="424"/>
        <end position="435"/>
    </location>
</feature>
<proteinExistence type="predicted"/>
<keyword evidence="3" id="KW-1185">Reference proteome</keyword>
<dbReference type="AlphaFoldDB" id="A0A3S5AIR6"/>
<evidence type="ECO:0000313" key="3">
    <source>
        <dbReference type="Proteomes" id="UP000784294"/>
    </source>
</evidence>
<reference evidence="2" key="1">
    <citation type="submission" date="2018-11" db="EMBL/GenBank/DDBJ databases">
        <authorList>
            <consortium name="Pathogen Informatics"/>
        </authorList>
    </citation>
    <scope>NUCLEOTIDE SEQUENCE</scope>
</reference>
<dbReference type="EMBL" id="CAAALY010050297">
    <property type="protein sequence ID" value="VEL21231.1"/>
    <property type="molecule type" value="Genomic_DNA"/>
</dbReference>
<evidence type="ECO:0000313" key="2">
    <source>
        <dbReference type="EMBL" id="VEL21231.1"/>
    </source>
</evidence>
<feature type="compositionally biased region" description="Polar residues" evidence="1">
    <location>
        <begin position="394"/>
        <end position="412"/>
    </location>
</feature>
<protein>
    <submittedName>
        <fullName evidence="2">Uncharacterized protein</fullName>
    </submittedName>
</protein>
<feature type="compositionally biased region" description="Polar residues" evidence="1">
    <location>
        <begin position="436"/>
        <end position="455"/>
    </location>
</feature>
<gene>
    <name evidence="2" type="ORF">PXEA_LOCUS14671</name>
</gene>
<name>A0A3S5AIR6_9PLAT</name>
<feature type="region of interest" description="Disordered" evidence="1">
    <location>
        <begin position="378"/>
        <end position="458"/>
    </location>
</feature>
<accession>A0A3S5AIR6</accession>
<organism evidence="2 3">
    <name type="scientific">Protopolystoma xenopodis</name>
    <dbReference type="NCBI Taxonomy" id="117903"/>
    <lineage>
        <taxon>Eukaryota</taxon>
        <taxon>Metazoa</taxon>
        <taxon>Spiralia</taxon>
        <taxon>Lophotrochozoa</taxon>
        <taxon>Platyhelminthes</taxon>
        <taxon>Monogenea</taxon>
        <taxon>Polyopisthocotylea</taxon>
        <taxon>Polystomatidea</taxon>
        <taxon>Polystomatidae</taxon>
        <taxon>Protopolystoma</taxon>
    </lineage>
</organism>
<sequence length="496" mass="55049">MEANSDYQSDREHSPLFGGEYEVTSNLFQETIETNSLPNKPSPSITLSGLNDTSPAVLSSLPSTHLEESSLEPSVAPQSPIALTEATNHCPDVLRLCTGATTPPFLSCISESQKNEISRIIYDRNGDYDCKSTNMSSILINSTIDQKVSSDSEAHVSLGEPVLLNLNPRLESTGLSVSFPYLKDGKSRENYSSLWGSCPVCDQEEMERKAAGMEEFTHRIEPEMDALLDDLFDENSDFSTLFIPGHHILKCDRLNPIRQLENSESSNYAPLCFLRRWNYFCLSNYPAELYAYTNHIHDRLVSLRQRCRLPSPLFLNLHLNQSHVHIAGKPDPIKTVSSSPLPQSPHHDFIDTSTNMDVMQPAEVLPFIEETDCTYPESLLNGSSSATEPLCSENFLSNRSPETGDFRSQPSIPSFDVSSAKLVSGGTSSSEGPTEILQTETQISSERTPESSDCSVSGEDSVLRLDVNQIGPSLARDRQEVRCCVSKWKLIILFHM</sequence>
<evidence type="ECO:0000256" key="1">
    <source>
        <dbReference type="SAM" id="MobiDB-lite"/>
    </source>
</evidence>
<comment type="caution">
    <text evidence="2">The sequence shown here is derived from an EMBL/GenBank/DDBJ whole genome shotgun (WGS) entry which is preliminary data.</text>
</comment>
<feature type="region of interest" description="Disordered" evidence="1">
    <location>
        <begin position="56"/>
        <end position="77"/>
    </location>
</feature>